<proteinExistence type="predicted"/>
<organism evidence="1 2">
    <name type="scientific">Vitis vinifera</name>
    <name type="common">Grape</name>
    <dbReference type="NCBI Taxonomy" id="29760"/>
    <lineage>
        <taxon>Eukaryota</taxon>
        <taxon>Viridiplantae</taxon>
        <taxon>Streptophyta</taxon>
        <taxon>Embryophyta</taxon>
        <taxon>Tracheophyta</taxon>
        <taxon>Spermatophyta</taxon>
        <taxon>Magnoliopsida</taxon>
        <taxon>eudicotyledons</taxon>
        <taxon>Gunneridae</taxon>
        <taxon>Pentapetalae</taxon>
        <taxon>rosids</taxon>
        <taxon>Vitales</taxon>
        <taxon>Vitaceae</taxon>
        <taxon>Viteae</taxon>
        <taxon>Vitis</taxon>
    </lineage>
</organism>
<reference evidence="1 2" key="1">
    <citation type="journal article" date="2023" name="Hortic Res">
        <title>The complete reference genome for grapevine (Vitis vinifera L.) genetics and breeding.</title>
        <authorList>
            <person name="Shi X."/>
            <person name="Cao S."/>
            <person name="Wang X."/>
            <person name="Huang S."/>
            <person name="Wang Y."/>
            <person name="Liu Z."/>
            <person name="Liu W."/>
            <person name="Leng X."/>
            <person name="Peng Y."/>
            <person name="Wang N."/>
            <person name="Wang Y."/>
            <person name="Ma Z."/>
            <person name="Xu X."/>
            <person name="Zhang F."/>
            <person name="Xue H."/>
            <person name="Zhong H."/>
            <person name="Wang Y."/>
            <person name="Zhang K."/>
            <person name="Velt A."/>
            <person name="Avia K."/>
            <person name="Holtgrawe D."/>
            <person name="Grimplet J."/>
            <person name="Matus J.T."/>
            <person name="Ware D."/>
            <person name="Wu X."/>
            <person name="Wang H."/>
            <person name="Liu C."/>
            <person name="Fang Y."/>
            <person name="Rustenholz C."/>
            <person name="Cheng Z."/>
            <person name="Xiao H."/>
            <person name="Zhou Y."/>
        </authorList>
    </citation>
    <scope>NUCLEOTIDE SEQUENCE [LARGE SCALE GENOMIC DNA]</scope>
    <source>
        <strain evidence="2">cv. Pinot noir / PN40024</strain>
        <tissue evidence="1">Leaf</tissue>
    </source>
</reference>
<accession>A0ABY9BF86</accession>
<sequence>MASKNFLWRNSTFFPQFGSNPMLQHGFAWNMNAFTQYARTFRLFQIKATFTVHRISNRRDRKEAVFI</sequence>
<dbReference type="Proteomes" id="UP001227230">
    <property type="component" value="Chromosome 1"/>
</dbReference>
<keyword evidence="2" id="KW-1185">Reference proteome</keyword>
<gene>
    <name evidence="1" type="ORF">VitviT2T_001288</name>
</gene>
<evidence type="ECO:0000313" key="2">
    <source>
        <dbReference type="Proteomes" id="UP001227230"/>
    </source>
</evidence>
<name>A0ABY9BF86_VITVI</name>
<protein>
    <submittedName>
        <fullName evidence="1">Uncharacterized protein</fullName>
    </submittedName>
</protein>
<evidence type="ECO:0000313" key="1">
    <source>
        <dbReference type="EMBL" id="WJZ81445.1"/>
    </source>
</evidence>
<dbReference type="EMBL" id="CP126648">
    <property type="protein sequence ID" value="WJZ81445.1"/>
    <property type="molecule type" value="Genomic_DNA"/>
</dbReference>